<name>A0A7M5WYH4_9CNID</name>
<protein>
    <submittedName>
        <fullName evidence="2">Uncharacterized protein</fullName>
    </submittedName>
</protein>
<reference evidence="2" key="1">
    <citation type="submission" date="2021-01" db="UniProtKB">
        <authorList>
            <consortium name="EnsemblMetazoa"/>
        </authorList>
    </citation>
    <scope>IDENTIFICATION</scope>
</reference>
<evidence type="ECO:0000313" key="3">
    <source>
        <dbReference type="Proteomes" id="UP000594262"/>
    </source>
</evidence>
<dbReference type="Proteomes" id="UP000594262">
    <property type="component" value="Unplaced"/>
</dbReference>
<evidence type="ECO:0000256" key="1">
    <source>
        <dbReference type="SAM" id="MobiDB-lite"/>
    </source>
</evidence>
<feature type="region of interest" description="Disordered" evidence="1">
    <location>
        <begin position="426"/>
        <end position="458"/>
    </location>
</feature>
<feature type="compositionally biased region" description="Basic and acidic residues" evidence="1">
    <location>
        <begin position="426"/>
        <end position="440"/>
    </location>
</feature>
<dbReference type="EnsemblMetazoa" id="CLYHEMT014770.1">
    <property type="protein sequence ID" value="CLYHEMP014770.1"/>
    <property type="gene ID" value="CLYHEMG014770"/>
</dbReference>
<keyword evidence="3" id="KW-1185">Reference proteome</keyword>
<feature type="region of interest" description="Disordered" evidence="1">
    <location>
        <begin position="388"/>
        <end position="409"/>
    </location>
</feature>
<sequence length="622" mass="71771">MKSPMYPTLEDVFTNGINDNINWIRIQKPFEFDSQQFQLGKLLYVPNKAFTKRRDSLTCYGFPDGNLHLLPYNIEGDFLSCEKNGEVAGNLFTLAIDEHNNVDVQISVTDKNANNNDVVKGLNDVTLMEEVGDFFRKSSSSSYEKNVENLLNSDEHSNNVSTNKYSPKLILRNSYPGNSKRRNAPAYENVTLTTANNEDGRTPTKPIPRPIKTVGSITTNAFDQIDALMEQGRDNAAELSKNHQNIHPIPMNNDKTKSLPATIHNGTLAIKPESCERDHKVLTLNNEKTFTSYFKKTDTHVTTKHPKFNRTPSKQFDKRFSIYGDRDYVQISMETFEKRATLHHQNSMNLTQEDYEDMTHPEVVIPQFFQPEEMFTVKLRTRAKSATLIRKKTKSPSLKAKTKERLSKSKSIADLDGDFSTEELKSLSDINPRKNKEMSSKMKKSKKQEGGDQKRRTTGKTITPYERLMVEVANFEDDEENFDLEEWDECRLSRRKGFNRFESRLVYHTIHGWQPRQNENDVGAKLTFAEDYSTQGLHVFLKDALGNESLAKYMKDYHVDGYLMKYIVMDDLILDDQMFDQSFLTIEELKRLRSAFYPNRLRCFAMDSDTAQELKSKTVQRL</sequence>
<dbReference type="AlphaFoldDB" id="A0A7M5WYH4"/>
<accession>A0A7M5WYH4</accession>
<dbReference type="GeneID" id="136801507"/>
<evidence type="ECO:0000313" key="2">
    <source>
        <dbReference type="EnsemblMetazoa" id="CLYHEMP014770.1"/>
    </source>
</evidence>
<dbReference type="RefSeq" id="XP_066914245.1">
    <property type="nucleotide sequence ID" value="XM_067058144.1"/>
</dbReference>
<organism evidence="2 3">
    <name type="scientific">Clytia hemisphaerica</name>
    <dbReference type="NCBI Taxonomy" id="252671"/>
    <lineage>
        <taxon>Eukaryota</taxon>
        <taxon>Metazoa</taxon>
        <taxon>Cnidaria</taxon>
        <taxon>Hydrozoa</taxon>
        <taxon>Hydroidolina</taxon>
        <taxon>Leptothecata</taxon>
        <taxon>Obeliida</taxon>
        <taxon>Clytiidae</taxon>
        <taxon>Clytia</taxon>
    </lineage>
</organism>
<proteinExistence type="predicted"/>